<dbReference type="Proteomes" id="UP000092498">
    <property type="component" value="Chromosome"/>
</dbReference>
<dbReference type="SUPFAM" id="SSF161084">
    <property type="entry name" value="MAPEG domain-like"/>
    <property type="match status" value="1"/>
</dbReference>
<name>A0A1B1AD92_9PROT</name>
<feature type="transmembrane region" description="Helical" evidence="5">
    <location>
        <begin position="6"/>
        <end position="27"/>
    </location>
</feature>
<dbReference type="Pfam" id="PF01124">
    <property type="entry name" value="MAPEG"/>
    <property type="match status" value="1"/>
</dbReference>
<dbReference type="GO" id="GO:0016020">
    <property type="term" value="C:membrane"/>
    <property type="evidence" value="ECO:0007669"/>
    <property type="project" value="UniProtKB-SubCell"/>
</dbReference>
<dbReference type="Gene3D" id="1.20.120.550">
    <property type="entry name" value="Membrane associated eicosanoid/glutathione metabolism-like domain"/>
    <property type="match status" value="1"/>
</dbReference>
<keyword evidence="4 5" id="KW-0472">Membrane</keyword>
<keyword evidence="3 5" id="KW-1133">Transmembrane helix</keyword>
<evidence type="ECO:0008006" key="8">
    <source>
        <dbReference type="Google" id="ProtNLM"/>
    </source>
</evidence>
<evidence type="ECO:0000256" key="5">
    <source>
        <dbReference type="SAM" id="Phobius"/>
    </source>
</evidence>
<organism evidence="6 7">
    <name type="scientific">Candidatus Viadribacter manganicus</name>
    <dbReference type="NCBI Taxonomy" id="1759059"/>
    <lineage>
        <taxon>Bacteria</taxon>
        <taxon>Pseudomonadati</taxon>
        <taxon>Pseudomonadota</taxon>
        <taxon>Alphaproteobacteria</taxon>
        <taxon>Hyphomonadales</taxon>
        <taxon>Hyphomonadaceae</taxon>
        <taxon>Candidatus Viadribacter</taxon>
    </lineage>
</organism>
<feature type="transmembrane region" description="Helical" evidence="5">
    <location>
        <begin position="63"/>
        <end position="91"/>
    </location>
</feature>
<accession>A0A1B1AD92</accession>
<evidence type="ECO:0000256" key="2">
    <source>
        <dbReference type="ARBA" id="ARBA00022692"/>
    </source>
</evidence>
<dbReference type="PANTHER" id="PTHR35371:SF1">
    <property type="entry name" value="BLR7753 PROTEIN"/>
    <property type="match status" value="1"/>
</dbReference>
<keyword evidence="7" id="KW-1185">Reference proteome</keyword>
<protein>
    <recommendedName>
        <fullName evidence="8">MAPEG family protein</fullName>
    </recommendedName>
</protein>
<evidence type="ECO:0000256" key="1">
    <source>
        <dbReference type="ARBA" id="ARBA00004370"/>
    </source>
</evidence>
<comment type="subcellular location">
    <subcellularLocation>
        <location evidence="1">Membrane</location>
    </subcellularLocation>
</comment>
<feature type="transmembrane region" description="Helical" evidence="5">
    <location>
        <begin position="111"/>
        <end position="131"/>
    </location>
</feature>
<dbReference type="InParanoid" id="A0A1B1AD92"/>
<evidence type="ECO:0000313" key="6">
    <source>
        <dbReference type="EMBL" id="ANP44520.1"/>
    </source>
</evidence>
<proteinExistence type="predicted"/>
<reference evidence="6 7" key="1">
    <citation type="submission" date="2015-11" db="EMBL/GenBank/DDBJ databases">
        <title>Whole-Genome Sequence of Candidatus Oderbacter manganicum from the National Park Lower Oder Valley, Germany.</title>
        <authorList>
            <person name="Braun B."/>
            <person name="Liere K."/>
            <person name="Szewzyk U."/>
        </authorList>
    </citation>
    <scope>NUCLEOTIDE SEQUENCE [LARGE SCALE GENOMIC DNA]</scope>
    <source>
        <strain evidence="6 7">OTSz_A_272</strain>
    </source>
</reference>
<dbReference type="InterPro" id="IPR023352">
    <property type="entry name" value="MAPEG-like_dom_sf"/>
</dbReference>
<dbReference type="InterPro" id="IPR001129">
    <property type="entry name" value="Membr-assoc_MAPEG"/>
</dbReference>
<evidence type="ECO:0000313" key="7">
    <source>
        <dbReference type="Proteomes" id="UP000092498"/>
    </source>
</evidence>
<gene>
    <name evidence="6" type="ORF">ATE48_00570</name>
</gene>
<dbReference type="EMBL" id="CP013244">
    <property type="protein sequence ID" value="ANP44520.1"/>
    <property type="molecule type" value="Genomic_DNA"/>
</dbReference>
<evidence type="ECO:0000256" key="3">
    <source>
        <dbReference type="ARBA" id="ARBA00022989"/>
    </source>
</evidence>
<keyword evidence="2 5" id="KW-0812">Transmembrane</keyword>
<dbReference type="STRING" id="1759059.ATE48_00570"/>
<evidence type="ECO:0000256" key="4">
    <source>
        <dbReference type="ARBA" id="ARBA00023136"/>
    </source>
</evidence>
<sequence length="132" mass="14627">MTPELTYLAYSIILLFVIVFIQASAGIRQHGGLTLANNRDNLPAANTFVARAKRNVDNMRENLWFFAPGILIAAVIGLSNQWTILGAQVFFFARLAHSVTYLAGWPIIRPLFWFAGIVACALIYLALFGILV</sequence>
<dbReference type="KEGG" id="cbot:ATE48_00570"/>
<dbReference type="AlphaFoldDB" id="A0A1B1AD92"/>
<dbReference type="RefSeq" id="WP_066766724.1">
    <property type="nucleotide sequence ID" value="NZ_CP013244.1"/>
</dbReference>
<dbReference type="PANTHER" id="PTHR35371">
    <property type="entry name" value="INNER MEMBRANE PROTEIN"/>
    <property type="match status" value="1"/>
</dbReference>